<organism evidence="1 2">
    <name type="scientific">Chitinophaga filiformis</name>
    <name type="common">Myxococcus filiformis</name>
    <name type="synonym">Flexibacter filiformis</name>
    <dbReference type="NCBI Taxonomy" id="104663"/>
    <lineage>
        <taxon>Bacteria</taxon>
        <taxon>Pseudomonadati</taxon>
        <taxon>Bacteroidota</taxon>
        <taxon>Chitinophagia</taxon>
        <taxon>Chitinophagales</taxon>
        <taxon>Chitinophagaceae</taxon>
        <taxon>Chitinophaga</taxon>
    </lineage>
</organism>
<dbReference type="Pfam" id="PF08238">
    <property type="entry name" value="Sel1"/>
    <property type="match status" value="5"/>
</dbReference>
<dbReference type="OrthoDB" id="5464673at2"/>
<sequence>MSHSVYLSNVSSPSGINRNDVMMMKWGYEMPLLLQPLLISGGFIEDDILYYNAKPGIENLKKFYNFLDATKFLINNKSTFTACKNRLFKYLDGLEHAYFSMNARAAFNMEEIPHDKQAAIWLADIAYNNAMITSAMDNNNVSLLAYTKFKHVSMAFHSFAELLNYEDYYYGWGHIYEESGKEEIYNENGLWGLKSADGRILLSPQFDEFYEFGEQDIAVVMKAQKYGYVHRSGEIITFPEWDEAYDFDNSYLAVVQRNGLWGLVNISGEVVVEPTYETLNKVGDSGNYIAQKNGNSGILAADGKVIINFKYEKIELLHNDVFILQKDHLYSLTEDGEQFDLIVRKAPHQGFAWAIKGKEVYLIDKYGISRANKDLVRQDAESEDYSFYYDDIVRDKLLAYAKMPDEETVTDAYTPVEELYNIGVDAYNRQDYPSAIYHYSLAAEKGYGYAMNNLAYIYYMVDGYVDDDRAFYWYEKGAAARNTNAINGLSLCYQYGIGTIPDIDKAIDLLQQATEDGMAAAHNNLGFLFYETDPELALYHYHQAEALGEPDNIGLGNLYEEKGDFKTALQYYLKDDSEIGAFNLGNFHLRGLGIVKDVEAAIGYFIIATDGGYDSGHIELARIYLFEEGFINMDKAKAHIVAAEKAGLEIPIIMSNLIN</sequence>
<dbReference type="InterPro" id="IPR032774">
    <property type="entry name" value="WG_beta_rep"/>
</dbReference>
<dbReference type="Pfam" id="PF14903">
    <property type="entry name" value="WG_beta_rep"/>
    <property type="match status" value="2"/>
</dbReference>
<reference evidence="2" key="1">
    <citation type="submission" date="2016-10" db="EMBL/GenBank/DDBJ databases">
        <authorList>
            <person name="Varghese N."/>
            <person name="Submissions S."/>
        </authorList>
    </citation>
    <scope>NUCLEOTIDE SEQUENCE [LARGE SCALE GENOMIC DNA]</scope>
    <source>
        <strain evidence="2">DSM 527</strain>
    </source>
</reference>
<dbReference type="EMBL" id="FNBN01000011">
    <property type="protein sequence ID" value="SDH33360.1"/>
    <property type="molecule type" value="Genomic_DNA"/>
</dbReference>
<accession>A0A1G8BLB3</accession>
<protein>
    <submittedName>
        <fullName evidence="1">TPR repeat</fullName>
    </submittedName>
</protein>
<dbReference type="SMART" id="SM00671">
    <property type="entry name" value="SEL1"/>
    <property type="match status" value="5"/>
</dbReference>
<dbReference type="PANTHER" id="PTHR43628:SF1">
    <property type="entry name" value="CHITIN SYNTHASE REGULATORY FACTOR 2-RELATED"/>
    <property type="match status" value="1"/>
</dbReference>
<gene>
    <name evidence="1" type="ORF">SAMN04488121_11167</name>
</gene>
<dbReference type="Gene3D" id="1.25.40.10">
    <property type="entry name" value="Tetratricopeptide repeat domain"/>
    <property type="match status" value="1"/>
</dbReference>
<dbReference type="Proteomes" id="UP000199045">
    <property type="component" value="Unassembled WGS sequence"/>
</dbReference>
<dbReference type="InterPro" id="IPR052945">
    <property type="entry name" value="Mitotic_Regulator"/>
</dbReference>
<evidence type="ECO:0000313" key="2">
    <source>
        <dbReference type="Proteomes" id="UP000199045"/>
    </source>
</evidence>
<name>A0A1G8BLB3_CHIFI</name>
<evidence type="ECO:0000313" key="1">
    <source>
        <dbReference type="EMBL" id="SDH33360.1"/>
    </source>
</evidence>
<proteinExistence type="predicted"/>
<dbReference type="AlphaFoldDB" id="A0A1G8BLB3"/>
<dbReference type="InterPro" id="IPR006597">
    <property type="entry name" value="Sel1-like"/>
</dbReference>
<dbReference type="RefSeq" id="WP_089837745.1">
    <property type="nucleotide sequence ID" value="NZ_FNBN01000011.1"/>
</dbReference>
<dbReference type="InterPro" id="IPR011990">
    <property type="entry name" value="TPR-like_helical_dom_sf"/>
</dbReference>
<dbReference type="PANTHER" id="PTHR43628">
    <property type="entry name" value="ACTIVATOR OF C KINASE PROTEIN 1-RELATED"/>
    <property type="match status" value="1"/>
</dbReference>
<dbReference type="STRING" id="104663.SAMN04488121_11167"/>
<dbReference type="SUPFAM" id="SSF81901">
    <property type="entry name" value="HCP-like"/>
    <property type="match status" value="1"/>
</dbReference>